<evidence type="ECO:0000313" key="3">
    <source>
        <dbReference type="Proteomes" id="UP000250235"/>
    </source>
</evidence>
<sequence>MKFEYRLLNDILAKTVTVKAGSFDAVTHERFLMMSAIHGGVKVNWGRLLFNIFKDMVTPASMVESRRPAASKRRPAPTVGEPVAMKKRTTVRRAAPTDKNLALVNLAQDVEPISIVPAVTPRASRHRAPKRKLVLQTGFDDDIVDSIIHQVIADTTVIETEEPAVEEPGVTRSAELEMEQSFAVNDEDDNLYGSENETARKIASFAAPKQFLKEPLRSGADNQDRASRVHTEIFRKEEHYITLRDNLAELIAFFNRGCDDKKGEVDSSQGRGPPPPDDRARPGGGGGSRSEPVKRRGSGSQSGPRRRGFRYWLSGE</sequence>
<protein>
    <submittedName>
        <fullName evidence="2">Splicing factor 3B subunit 1</fullName>
    </submittedName>
</protein>
<dbReference type="Proteomes" id="UP000250235">
    <property type="component" value="Unassembled WGS sequence"/>
</dbReference>
<gene>
    <name evidence="2" type="ORF">F511_39989</name>
</gene>
<proteinExistence type="predicted"/>
<accession>A0A2Z7AGK7</accession>
<evidence type="ECO:0000313" key="2">
    <source>
        <dbReference type="EMBL" id="KZV20943.1"/>
    </source>
</evidence>
<dbReference type="EMBL" id="KV015045">
    <property type="protein sequence ID" value="KZV20943.1"/>
    <property type="molecule type" value="Genomic_DNA"/>
</dbReference>
<feature type="region of interest" description="Disordered" evidence="1">
    <location>
        <begin position="261"/>
        <end position="316"/>
    </location>
</feature>
<name>A0A2Z7AGK7_9LAMI</name>
<keyword evidence="3" id="KW-1185">Reference proteome</keyword>
<reference evidence="2 3" key="1">
    <citation type="journal article" date="2015" name="Proc. Natl. Acad. Sci. U.S.A.">
        <title>The resurrection genome of Boea hygrometrica: A blueprint for survival of dehydration.</title>
        <authorList>
            <person name="Xiao L."/>
            <person name="Yang G."/>
            <person name="Zhang L."/>
            <person name="Yang X."/>
            <person name="Zhao S."/>
            <person name="Ji Z."/>
            <person name="Zhou Q."/>
            <person name="Hu M."/>
            <person name="Wang Y."/>
            <person name="Chen M."/>
            <person name="Xu Y."/>
            <person name="Jin H."/>
            <person name="Xiao X."/>
            <person name="Hu G."/>
            <person name="Bao F."/>
            <person name="Hu Y."/>
            <person name="Wan P."/>
            <person name="Li L."/>
            <person name="Deng X."/>
            <person name="Kuang T."/>
            <person name="Xiang C."/>
            <person name="Zhu J.K."/>
            <person name="Oliver M.J."/>
            <person name="He Y."/>
        </authorList>
    </citation>
    <scope>NUCLEOTIDE SEQUENCE [LARGE SCALE GENOMIC DNA]</scope>
    <source>
        <strain evidence="3">cv. XS01</strain>
    </source>
</reference>
<evidence type="ECO:0000256" key="1">
    <source>
        <dbReference type="SAM" id="MobiDB-lite"/>
    </source>
</evidence>
<dbReference type="AlphaFoldDB" id="A0A2Z7AGK7"/>
<organism evidence="2 3">
    <name type="scientific">Dorcoceras hygrometricum</name>
    <dbReference type="NCBI Taxonomy" id="472368"/>
    <lineage>
        <taxon>Eukaryota</taxon>
        <taxon>Viridiplantae</taxon>
        <taxon>Streptophyta</taxon>
        <taxon>Embryophyta</taxon>
        <taxon>Tracheophyta</taxon>
        <taxon>Spermatophyta</taxon>
        <taxon>Magnoliopsida</taxon>
        <taxon>eudicotyledons</taxon>
        <taxon>Gunneridae</taxon>
        <taxon>Pentapetalae</taxon>
        <taxon>asterids</taxon>
        <taxon>lamiids</taxon>
        <taxon>Lamiales</taxon>
        <taxon>Gesneriaceae</taxon>
        <taxon>Didymocarpoideae</taxon>
        <taxon>Trichosporeae</taxon>
        <taxon>Loxocarpinae</taxon>
        <taxon>Dorcoceras</taxon>
    </lineage>
</organism>